<feature type="transmembrane region" description="Helical" evidence="1">
    <location>
        <begin position="55"/>
        <end position="75"/>
    </location>
</feature>
<proteinExistence type="predicted"/>
<gene>
    <name evidence="2" type="ORF">K3174_00530</name>
</gene>
<sequence length="81" mass="9752">MNEGEREYLQDHIVGWRRMDAWEASQRSFMIFGIAMTGSVAMDWLLRSEIRYERAFWFSLMFSIAFGICSMIFKIRPVFRK</sequence>
<keyword evidence="1" id="KW-0812">Transmembrane</keyword>
<feature type="transmembrane region" description="Helical" evidence="1">
    <location>
        <begin position="28"/>
        <end position="46"/>
    </location>
</feature>
<keyword evidence="3" id="KW-1185">Reference proteome</keyword>
<organism evidence="2 3">
    <name type="scientific">Qipengyuania qiaonensis</name>
    <dbReference type="NCBI Taxonomy" id="2867240"/>
    <lineage>
        <taxon>Bacteria</taxon>
        <taxon>Pseudomonadati</taxon>
        <taxon>Pseudomonadota</taxon>
        <taxon>Alphaproteobacteria</taxon>
        <taxon>Sphingomonadales</taxon>
        <taxon>Erythrobacteraceae</taxon>
        <taxon>Qipengyuania</taxon>
    </lineage>
</organism>
<dbReference type="EMBL" id="JAIGNO010000001">
    <property type="protein sequence ID" value="MBX7481000.1"/>
    <property type="molecule type" value="Genomic_DNA"/>
</dbReference>
<reference evidence="2 3" key="1">
    <citation type="submission" date="2021-08" db="EMBL/GenBank/DDBJ databases">
        <title>Comparative Genomics Analysis of the Genus Qipengyuania Reveals Extensive Genetic Diversity and Metabolic Versatility, Including the Description of Fifteen Novel Species.</title>
        <authorList>
            <person name="Liu Y."/>
        </authorList>
    </citation>
    <scope>NUCLEOTIDE SEQUENCE [LARGE SCALE GENOMIC DNA]</scope>
    <source>
        <strain evidence="2 3">6D47A</strain>
    </source>
</reference>
<evidence type="ECO:0000313" key="2">
    <source>
        <dbReference type="EMBL" id="MBX7481000.1"/>
    </source>
</evidence>
<protein>
    <submittedName>
        <fullName evidence="2">Uncharacterized protein</fullName>
    </submittedName>
</protein>
<keyword evidence="1" id="KW-0472">Membrane</keyword>
<evidence type="ECO:0000256" key="1">
    <source>
        <dbReference type="SAM" id="Phobius"/>
    </source>
</evidence>
<dbReference type="Proteomes" id="UP000755104">
    <property type="component" value="Unassembled WGS sequence"/>
</dbReference>
<accession>A0ABS7J0Y2</accession>
<name>A0ABS7J0Y2_9SPHN</name>
<comment type="caution">
    <text evidence="2">The sequence shown here is derived from an EMBL/GenBank/DDBJ whole genome shotgun (WGS) entry which is preliminary data.</text>
</comment>
<dbReference type="RefSeq" id="WP_221554894.1">
    <property type="nucleotide sequence ID" value="NZ_JAIGNO010000001.1"/>
</dbReference>
<keyword evidence="1" id="KW-1133">Transmembrane helix</keyword>
<evidence type="ECO:0000313" key="3">
    <source>
        <dbReference type="Proteomes" id="UP000755104"/>
    </source>
</evidence>